<sequence>MRFILFLHKMATSKDIVKADLSQKRKSNDNILLRDAKTKKARSTPLSLFDLCDATVRITKKLLALGADNNWDDVQHCQGRSLEAGKYRDHWLYLSRTDHGTSKESVKKEKADWFRTFLDGTPQTFFYHTPKTESILHRSYVERNAAAAVLSLTGSCDQHAYVLATLLRAILPIGTSINICGLKMGDKPFPHTFVVIGSLRENSKVPLTALPTGSLLVLDAWTTVGGVVLLKDFFVCAGALQEGVLIVDKSYIADGQDHLIKRVSKQKILLDIIKNEDPDINVENGSNVSFCIHHDLLEQANYTQMIKRDRYLTQSPSDYLGMFCAPTISEKYTQSTKNLEAFSYICENYPHKQFKRCLEYVEEQVRKIISADENPKGDFTERLNSRCS</sequence>
<organism evidence="1 2">
    <name type="scientific">Legionella wadsworthii</name>
    <dbReference type="NCBI Taxonomy" id="28088"/>
    <lineage>
        <taxon>Bacteria</taxon>
        <taxon>Pseudomonadati</taxon>
        <taxon>Pseudomonadota</taxon>
        <taxon>Gammaproteobacteria</taxon>
        <taxon>Legionellales</taxon>
        <taxon>Legionellaceae</taxon>
        <taxon>Legionella</taxon>
    </lineage>
</organism>
<dbReference type="STRING" id="1122170.GCA_000701265_02688"/>
<evidence type="ECO:0000313" key="1">
    <source>
        <dbReference type="EMBL" id="STY30354.1"/>
    </source>
</evidence>
<proteinExistence type="predicted"/>
<evidence type="ECO:0000313" key="2">
    <source>
        <dbReference type="Proteomes" id="UP000255297"/>
    </source>
</evidence>
<dbReference type="RefSeq" id="WP_031563725.1">
    <property type="nucleotide sequence ID" value="NZ_CAAAIS010000004.1"/>
</dbReference>
<dbReference type="EMBL" id="UGPB01000001">
    <property type="protein sequence ID" value="STY30354.1"/>
    <property type="molecule type" value="Genomic_DNA"/>
</dbReference>
<protein>
    <submittedName>
        <fullName evidence="1">Uncharacterized protein</fullName>
    </submittedName>
</protein>
<name>A0A378LTW8_9GAMM</name>
<accession>A0A378LTW8</accession>
<dbReference type="Proteomes" id="UP000255297">
    <property type="component" value="Unassembled WGS sequence"/>
</dbReference>
<dbReference type="AlphaFoldDB" id="A0A378LTW8"/>
<reference evidence="1 2" key="1">
    <citation type="submission" date="2018-06" db="EMBL/GenBank/DDBJ databases">
        <authorList>
            <consortium name="Pathogen Informatics"/>
            <person name="Doyle S."/>
        </authorList>
    </citation>
    <scope>NUCLEOTIDE SEQUENCE [LARGE SCALE GENOMIC DNA]</scope>
    <source>
        <strain evidence="1 2">NCTC11532</strain>
    </source>
</reference>
<dbReference type="OrthoDB" id="5653673at2"/>
<gene>
    <name evidence="1" type="ORF">NCTC11532_02367</name>
</gene>
<keyword evidence="2" id="KW-1185">Reference proteome</keyword>